<feature type="region of interest" description="Disordered" evidence="7">
    <location>
        <begin position="169"/>
        <end position="225"/>
    </location>
</feature>
<dbReference type="InterPro" id="IPR036879">
    <property type="entry name" value="TF_MADSbox_sf"/>
</dbReference>
<keyword evidence="4" id="KW-0804">Transcription</keyword>
<feature type="region of interest" description="Disordered" evidence="7">
    <location>
        <begin position="327"/>
        <end position="379"/>
    </location>
</feature>
<evidence type="ECO:0000256" key="2">
    <source>
        <dbReference type="ARBA" id="ARBA00023015"/>
    </source>
</evidence>
<dbReference type="PRINTS" id="PR00404">
    <property type="entry name" value="MADSDOMAIN"/>
</dbReference>
<evidence type="ECO:0000256" key="1">
    <source>
        <dbReference type="ARBA" id="ARBA00004123"/>
    </source>
</evidence>
<feature type="compositionally biased region" description="Basic and acidic residues" evidence="7">
    <location>
        <begin position="137"/>
        <end position="148"/>
    </location>
</feature>
<dbReference type="GO" id="GO:0008301">
    <property type="term" value="F:DNA binding, bending"/>
    <property type="evidence" value="ECO:0007669"/>
    <property type="project" value="UniProtKB-ARBA"/>
</dbReference>
<dbReference type="GO" id="GO:0046983">
    <property type="term" value="F:protein dimerization activity"/>
    <property type="evidence" value="ECO:0007669"/>
    <property type="project" value="InterPro"/>
</dbReference>
<evidence type="ECO:0000313" key="9">
    <source>
        <dbReference type="EMBL" id="QLQ81546.1"/>
    </source>
</evidence>
<keyword evidence="5" id="KW-0539">Nucleus</keyword>
<sequence length="470" mass="51623">MGRRKIEIQPIQEERNRTVTFIKRKSGLFKKAHELAVLCQVDVAVLILGSNNTFYEFSSVDMQNMIEYYQRDDLAHDVKGPSDFGAYRRKSHITLNEHVGRRARRGREEEEDTSVPVSGRVTRSALKREQQEEEEHEEVKKHKSDRLPKFNPLQQMVQRQFQNLYRAASNPPQAPVESNYSSGPLAGAAPPLKVESKRRPVLRVQIPSSNKSYNSGSPTNASSGVAGLVSRNASAVRYDLPVNQRTPKRPTPTAVQGAEMGSKYLMPDKNDPNRLSAKPPSGNSLGLPPMFSASPAFPPYLATPLQASGVGTANIHGPPYPMLKQLQMSQQHLQQQQHSGQPNLPAQTPRNPVRASTPPLGEHSAGPLTGSLPSKFAHDLMVPSPNTTMSMFQDWTIAPGTAKATSTMPSNPVPGTEIPASTYNNGSTGLTPYMMVNQTPLANRYFNFSSEATDDKNHGNNDVLSNTKGP</sequence>
<dbReference type="EMBL" id="CP059272">
    <property type="protein sequence ID" value="QLQ81546.1"/>
    <property type="molecule type" value="Genomic_DNA"/>
</dbReference>
<reference evidence="9 10" key="1">
    <citation type="submission" date="2020-06" db="EMBL/GenBank/DDBJ databases">
        <title>The yeast mating-type switching endonuclease HO is a domesticated member of an unorthodox homing genetic element family.</title>
        <authorList>
            <person name="Coughlan A.Y."/>
            <person name="Lombardi L."/>
            <person name="Braun-Galleani S."/>
            <person name="Martos A.R."/>
            <person name="Galeote V."/>
            <person name="Bigey F."/>
            <person name="Dequin S."/>
            <person name="Byrne K.P."/>
            <person name="Wolfe K.H."/>
        </authorList>
    </citation>
    <scope>NUCLEOTIDE SEQUENCE [LARGE SCALE GENOMIC DNA]</scope>
    <source>
        <strain evidence="9 10">CBS2947</strain>
    </source>
</reference>
<dbReference type="OrthoDB" id="1898716at2759"/>
<dbReference type="GO" id="GO:0045944">
    <property type="term" value="P:positive regulation of transcription by RNA polymerase II"/>
    <property type="evidence" value="ECO:0007669"/>
    <property type="project" value="InterPro"/>
</dbReference>
<protein>
    <recommendedName>
        <fullName evidence="8">MADS-box domain-containing protein</fullName>
    </recommendedName>
</protein>
<dbReference type="AlphaFoldDB" id="A0A7H9HY88"/>
<dbReference type="InterPro" id="IPR033896">
    <property type="entry name" value="MEF2-like_N"/>
</dbReference>
<feature type="domain" description="MADS-box" evidence="8">
    <location>
        <begin position="1"/>
        <end position="61"/>
    </location>
</feature>
<evidence type="ECO:0000313" key="10">
    <source>
        <dbReference type="Proteomes" id="UP000510647"/>
    </source>
</evidence>
<dbReference type="Gene3D" id="3.40.1810.10">
    <property type="entry name" value="Transcription factor, MADS-box"/>
    <property type="match status" value="1"/>
</dbReference>
<comment type="similarity">
    <text evidence="6">Belongs to the MEF2 family.</text>
</comment>
<evidence type="ECO:0000259" key="8">
    <source>
        <dbReference type="PROSITE" id="PS50066"/>
    </source>
</evidence>
<dbReference type="GO" id="GO:0000981">
    <property type="term" value="F:DNA-binding transcription factor activity, RNA polymerase II-specific"/>
    <property type="evidence" value="ECO:0007669"/>
    <property type="project" value="TreeGrafter"/>
</dbReference>
<comment type="subcellular location">
    <subcellularLocation>
        <location evidence="1">Nucleus</location>
    </subcellularLocation>
</comment>
<dbReference type="PANTHER" id="PTHR11945">
    <property type="entry name" value="MADS BOX PROTEIN"/>
    <property type="match status" value="1"/>
</dbReference>
<dbReference type="FunFam" id="3.40.1810.10:FF:000013">
    <property type="entry name" value="Transcription factor, MADS-box"/>
    <property type="match status" value="1"/>
</dbReference>
<feature type="compositionally biased region" description="Low complexity" evidence="7">
    <location>
        <begin position="327"/>
        <end position="341"/>
    </location>
</feature>
<evidence type="ECO:0000256" key="5">
    <source>
        <dbReference type="ARBA" id="ARBA00023242"/>
    </source>
</evidence>
<dbReference type="PANTHER" id="PTHR11945:SF534">
    <property type="entry name" value="MYOCYTE-SPECIFIC ENHANCER FACTOR 2"/>
    <property type="match status" value="1"/>
</dbReference>
<evidence type="ECO:0000256" key="3">
    <source>
        <dbReference type="ARBA" id="ARBA00023125"/>
    </source>
</evidence>
<feature type="region of interest" description="Disordered" evidence="7">
    <location>
        <begin position="238"/>
        <end position="287"/>
    </location>
</feature>
<name>A0A7H9HY88_9SACH</name>
<keyword evidence="3" id="KW-0238">DNA-binding</keyword>
<dbReference type="Proteomes" id="UP000510647">
    <property type="component" value="Chromosome 6"/>
</dbReference>
<feature type="region of interest" description="Disordered" evidence="7">
    <location>
        <begin position="451"/>
        <end position="470"/>
    </location>
</feature>
<evidence type="ECO:0000256" key="4">
    <source>
        <dbReference type="ARBA" id="ARBA00023163"/>
    </source>
</evidence>
<evidence type="ECO:0000256" key="6">
    <source>
        <dbReference type="ARBA" id="ARBA00025805"/>
    </source>
</evidence>
<keyword evidence="2" id="KW-0805">Transcription regulation</keyword>
<feature type="compositionally biased region" description="Polar residues" evidence="7">
    <location>
        <begin position="460"/>
        <end position="470"/>
    </location>
</feature>
<gene>
    <name evidence="9" type="ORF">HG537_0F03070</name>
</gene>
<dbReference type="CDD" id="cd00265">
    <property type="entry name" value="MADS_MEF2_like"/>
    <property type="match status" value="1"/>
</dbReference>
<feature type="compositionally biased region" description="Polar residues" evidence="7">
    <location>
        <begin position="206"/>
        <end position="223"/>
    </location>
</feature>
<proteinExistence type="inferred from homology"/>
<keyword evidence="10" id="KW-1185">Reference proteome</keyword>
<organism evidence="9 10">
    <name type="scientific">Torulaspora globosa</name>
    <dbReference type="NCBI Taxonomy" id="48254"/>
    <lineage>
        <taxon>Eukaryota</taxon>
        <taxon>Fungi</taxon>
        <taxon>Dikarya</taxon>
        <taxon>Ascomycota</taxon>
        <taxon>Saccharomycotina</taxon>
        <taxon>Saccharomycetes</taxon>
        <taxon>Saccharomycetales</taxon>
        <taxon>Saccharomycetaceae</taxon>
        <taxon>Torulaspora</taxon>
    </lineage>
</organism>
<dbReference type="SUPFAM" id="SSF55455">
    <property type="entry name" value="SRF-like"/>
    <property type="match status" value="1"/>
</dbReference>
<dbReference type="GO" id="GO:0000978">
    <property type="term" value="F:RNA polymerase II cis-regulatory region sequence-specific DNA binding"/>
    <property type="evidence" value="ECO:0007669"/>
    <property type="project" value="TreeGrafter"/>
</dbReference>
<dbReference type="GO" id="GO:0033554">
    <property type="term" value="P:cellular response to stress"/>
    <property type="evidence" value="ECO:0007669"/>
    <property type="project" value="UniProtKB-ARBA"/>
</dbReference>
<dbReference type="InterPro" id="IPR002100">
    <property type="entry name" value="TF_MADSbox"/>
</dbReference>
<dbReference type="Pfam" id="PF00319">
    <property type="entry name" value="SRF-TF"/>
    <property type="match status" value="1"/>
</dbReference>
<dbReference type="SMART" id="SM00432">
    <property type="entry name" value="MADS"/>
    <property type="match status" value="1"/>
</dbReference>
<feature type="region of interest" description="Disordered" evidence="7">
    <location>
        <begin position="99"/>
        <end position="152"/>
    </location>
</feature>
<evidence type="ECO:0000256" key="7">
    <source>
        <dbReference type="SAM" id="MobiDB-lite"/>
    </source>
</evidence>
<accession>A0A7H9HY88</accession>
<dbReference type="PROSITE" id="PS50066">
    <property type="entry name" value="MADS_BOX_2"/>
    <property type="match status" value="1"/>
</dbReference>
<dbReference type="GO" id="GO:0005634">
    <property type="term" value="C:nucleus"/>
    <property type="evidence" value="ECO:0007669"/>
    <property type="project" value="UniProtKB-SubCell"/>
</dbReference>